<proteinExistence type="predicted"/>
<dbReference type="Proteomes" id="UP000652219">
    <property type="component" value="Unassembled WGS sequence"/>
</dbReference>
<keyword evidence="3" id="KW-1185">Reference proteome</keyword>
<comment type="caution">
    <text evidence="2">The sequence shown here is derived from an EMBL/GenBank/DDBJ whole genome shotgun (WGS) entry which is preliminary data.</text>
</comment>
<name>A0A8H6J1M8_9PEZI</name>
<gene>
    <name evidence="2" type="ORF">CSOJ01_09884</name>
</gene>
<evidence type="ECO:0000259" key="1">
    <source>
        <dbReference type="Pfam" id="PF00583"/>
    </source>
</evidence>
<dbReference type="Pfam" id="PF00583">
    <property type="entry name" value="Acetyltransf_1"/>
    <property type="match status" value="1"/>
</dbReference>
<dbReference type="Gene3D" id="3.40.630.30">
    <property type="match status" value="1"/>
</dbReference>
<dbReference type="GO" id="GO:0016747">
    <property type="term" value="F:acyltransferase activity, transferring groups other than amino-acyl groups"/>
    <property type="evidence" value="ECO:0007669"/>
    <property type="project" value="InterPro"/>
</dbReference>
<dbReference type="EMBL" id="WIGN01000197">
    <property type="protein sequence ID" value="KAF6804854.1"/>
    <property type="molecule type" value="Genomic_DNA"/>
</dbReference>
<reference evidence="2 3" key="1">
    <citation type="journal article" date="2020" name="Phytopathology">
        <title>Genome Sequence Resources of Colletotrichum truncatum, C. plurivorum, C. musicola, and C. sojae: Four Species Pathogenic to Soybean (Glycine max).</title>
        <authorList>
            <person name="Rogerio F."/>
            <person name="Boufleur T.R."/>
            <person name="Ciampi-Guillardi M."/>
            <person name="Sukno S.A."/>
            <person name="Thon M.R."/>
            <person name="Massola Junior N.S."/>
            <person name="Baroncelli R."/>
        </authorList>
    </citation>
    <scope>NUCLEOTIDE SEQUENCE [LARGE SCALE GENOMIC DNA]</scope>
    <source>
        <strain evidence="2 3">LFN0009</strain>
    </source>
</reference>
<evidence type="ECO:0000313" key="3">
    <source>
        <dbReference type="Proteomes" id="UP000652219"/>
    </source>
</evidence>
<dbReference type="CDD" id="cd04301">
    <property type="entry name" value="NAT_SF"/>
    <property type="match status" value="1"/>
</dbReference>
<accession>A0A8H6J1M8</accession>
<dbReference type="InterPro" id="IPR016181">
    <property type="entry name" value="Acyl_CoA_acyltransferase"/>
</dbReference>
<sequence length="260" mass="28522">MRIRQATLDDVPVLLNIITSALPRDYQWQYCFRQSSQQDPSKYVRSALEQTLAPGNNDWLVCVAEGPNTHKPVGLAIWSWTDATIREDADEQSVNGSSKDDTVEGAALHVEEIANGTAKGTSHASNTRIAALGDAVADCRKRQLARYGKQLHLHVVATHPDHQRKGYAKLLCHHGITLARSKGMAASAVASSLGYIFFSGLGFVDCGQVVVRAPGEGEEIELKSMVYATPQQEQRRGSWLDMIGLGERRRSSTDHRLSVS</sequence>
<dbReference type="AlphaFoldDB" id="A0A8H6J1M8"/>
<dbReference type="InterPro" id="IPR000182">
    <property type="entry name" value="GNAT_dom"/>
</dbReference>
<evidence type="ECO:0000313" key="2">
    <source>
        <dbReference type="EMBL" id="KAF6804854.1"/>
    </source>
</evidence>
<protein>
    <submittedName>
        <fullName evidence="2">GNAT family</fullName>
    </submittedName>
</protein>
<dbReference type="PANTHER" id="PTHR42791">
    <property type="entry name" value="GNAT FAMILY ACETYLTRANSFERASE"/>
    <property type="match status" value="1"/>
</dbReference>
<dbReference type="SUPFAM" id="SSF55729">
    <property type="entry name" value="Acyl-CoA N-acyltransferases (Nat)"/>
    <property type="match status" value="1"/>
</dbReference>
<dbReference type="InterPro" id="IPR052523">
    <property type="entry name" value="Trichothecene_AcTrans"/>
</dbReference>
<dbReference type="PANTHER" id="PTHR42791:SF2">
    <property type="entry name" value="N-ACETYLTRANSFERASE DOMAIN-CONTAINING PROTEIN"/>
    <property type="match status" value="1"/>
</dbReference>
<feature type="domain" description="N-acetyltransferase" evidence="1">
    <location>
        <begin position="148"/>
        <end position="185"/>
    </location>
</feature>
<organism evidence="2 3">
    <name type="scientific">Colletotrichum sojae</name>
    <dbReference type="NCBI Taxonomy" id="2175907"/>
    <lineage>
        <taxon>Eukaryota</taxon>
        <taxon>Fungi</taxon>
        <taxon>Dikarya</taxon>
        <taxon>Ascomycota</taxon>
        <taxon>Pezizomycotina</taxon>
        <taxon>Sordariomycetes</taxon>
        <taxon>Hypocreomycetidae</taxon>
        <taxon>Glomerellales</taxon>
        <taxon>Glomerellaceae</taxon>
        <taxon>Colletotrichum</taxon>
        <taxon>Colletotrichum orchidearum species complex</taxon>
    </lineage>
</organism>